<proteinExistence type="predicted"/>
<accession>A0A2I2KJG7</accession>
<feature type="region of interest" description="Disordered" evidence="1">
    <location>
        <begin position="1"/>
        <end position="21"/>
    </location>
</feature>
<sequence length="103" mass="10467">MPPAAARRLGGGSGLTTGTAAVTPGTSAVTAISAGCRRRGTVMVGVEVVTGPLPSVGRQVCLPSERQTCLLDAAPGDRRVDSAVYQTREGHRPCQRSPGTTPP</sequence>
<gene>
    <name evidence="2" type="ORF">FRACA_1120012</name>
</gene>
<evidence type="ECO:0000313" key="2">
    <source>
        <dbReference type="EMBL" id="SNQ45794.1"/>
    </source>
</evidence>
<evidence type="ECO:0000256" key="1">
    <source>
        <dbReference type="SAM" id="MobiDB-lite"/>
    </source>
</evidence>
<dbReference type="EMBL" id="FZMO01000016">
    <property type="protein sequence ID" value="SNQ45794.1"/>
    <property type="molecule type" value="Genomic_DNA"/>
</dbReference>
<dbReference type="Proteomes" id="UP000234331">
    <property type="component" value="Unassembled WGS sequence"/>
</dbReference>
<dbReference type="AlphaFoldDB" id="A0A2I2KJG7"/>
<organism evidence="2 3">
    <name type="scientific">Frankia canadensis</name>
    <dbReference type="NCBI Taxonomy" id="1836972"/>
    <lineage>
        <taxon>Bacteria</taxon>
        <taxon>Bacillati</taxon>
        <taxon>Actinomycetota</taxon>
        <taxon>Actinomycetes</taxon>
        <taxon>Frankiales</taxon>
        <taxon>Frankiaceae</taxon>
        <taxon>Frankia</taxon>
    </lineage>
</organism>
<name>A0A2I2KJG7_9ACTN</name>
<keyword evidence="3" id="KW-1185">Reference proteome</keyword>
<protein>
    <submittedName>
        <fullName evidence="2">Uncharacterized protein</fullName>
    </submittedName>
</protein>
<evidence type="ECO:0000313" key="3">
    <source>
        <dbReference type="Proteomes" id="UP000234331"/>
    </source>
</evidence>
<reference evidence="2 3" key="1">
    <citation type="submission" date="2017-06" db="EMBL/GenBank/DDBJ databases">
        <authorList>
            <person name="Kim H.J."/>
            <person name="Triplett B.A."/>
        </authorList>
    </citation>
    <scope>NUCLEOTIDE SEQUENCE [LARGE SCALE GENOMIC DNA]</scope>
    <source>
        <strain evidence="2">FRACA_ARgP5</strain>
    </source>
</reference>